<evidence type="ECO:0000256" key="2">
    <source>
        <dbReference type="SAM" id="MobiDB-lite"/>
    </source>
</evidence>
<name>A0A386ZT28_9NOCA</name>
<evidence type="ECO:0000256" key="1">
    <source>
        <dbReference type="ARBA" id="ARBA00023098"/>
    </source>
</evidence>
<dbReference type="Proteomes" id="UP000267164">
    <property type="component" value="Chromosome"/>
</dbReference>
<dbReference type="SUPFAM" id="SSF52151">
    <property type="entry name" value="FabD/lysophospholipase-like"/>
    <property type="match status" value="1"/>
</dbReference>
<keyword evidence="5" id="KW-1185">Reference proteome</keyword>
<feature type="domain" description="PNPLA" evidence="3">
    <location>
        <begin position="18"/>
        <end position="234"/>
    </location>
</feature>
<evidence type="ECO:0000313" key="4">
    <source>
        <dbReference type="EMBL" id="AYF79615.1"/>
    </source>
</evidence>
<dbReference type="EMBL" id="CP032568">
    <property type="protein sequence ID" value="AYF79615.1"/>
    <property type="molecule type" value="Genomic_DNA"/>
</dbReference>
<dbReference type="AlphaFoldDB" id="A0A386ZT28"/>
<dbReference type="InterPro" id="IPR016035">
    <property type="entry name" value="Acyl_Trfase/lysoPLipase"/>
</dbReference>
<dbReference type="GO" id="GO:0006629">
    <property type="term" value="P:lipid metabolic process"/>
    <property type="evidence" value="ECO:0007669"/>
    <property type="project" value="UniProtKB-KW"/>
</dbReference>
<dbReference type="OrthoDB" id="2339873at2"/>
<gene>
    <name evidence="4" type="ORF">D7D52_35045</name>
</gene>
<dbReference type="Pfam" id="PF01734">
    <property type="entry name" value="Patatin"/>
    <property type="match status" value="1"/>
</dbReference>
<dbReference type="Gene3D" id="3.40.1090.10">
    <property type="entry name" value="Cytosolic phospholipase A2 catalytic domain"/>
    <property type="match status" value="1"/>
</dbReference>
<proteinExistence type="predicted"/>
<feature type="compositionally biased region" description="Low complexity" evidence="2">
    <location>
        <begin position="86"/>
        <end position="106"/>
    </location>
</feature>
<sequence>MSQAAARPSGQARRERALVLGGGGSAGNAWLLGVTAGLLAGGLDVTDADLIIGTSAGATAAAQITAANPAQLYADVLTAVPPRRPGPSGTANGPSGPGSGPSRPAGGPSGPPSGPSGSVADHMRVTAEIIAAATDPADLRRRLGAASLELDAGSDGSAQARWRSIVATRLPSPEWPKQLVYTTAIDACTGEPVVFDRYSGVELVDAVAASTDNGFGMGPYEIGDSRYLDGGYRRSAENADLAAGYERVLVLSPLGGRTRTPRDWGTQLATQVEELRAAGSTVETIMPDDATVDSFGTLMDPGIRPPAARAGYEQGKARAAQLTEFWLR</sequence>
<evidence type="ECO:0000313" key="5">
    <source>
        <dbReference type="Proteomes" id="UP000267164"/>
    </source>
</evidence>
<accession>A0A386ZT28</accession>
<reference evidence="4 5" key="1">
    <citation type="submission" date="2018-09" db="EMBL/GenBank/DDBJ databases">
        <title>Nocardia yunnanensis sp. nov., an actinomycete isolated from a soil sample.</title>
        <authorList>
            <person name="Zhang J."/>
        </authorList>
    </citation>
    <scope>NUCLEOTIDE SEQUENCE [LARGE SCALE GENOMIC DNA]</scope>
    <source>
        <strain evidence="4 5">CFHS0054</strain>
    </source>
</reference>
<protein>
    <submittedName>
        <fullName evidence="4">Patatin-like phospholipase family protein</fullName>
    </submittedName>
</protein>
<dbReference type="InterPro" id="IPR002641">
    <property type="entry name" value="PNPLA_dom"/>
</dbReference>
<feature type="region of interest" description="Disordered" evidence="2">
    <location>
        <begin position="79"/>
        <end position="120"/>
    </location>
</feature>
<evidence type="ECO:0000259" key="3">
    <source>
        <dbReference type="Pfam" id="PF01734"/>
    </source>
</evidence>
<organism evidence="4 5">
    <name type="scientific">Nocardia yunnanensis</name>
    <dbReference type="NCBI Taxonomy" id="2382165"/>
    <lineage>
        <taxon>Bacteria</taxon>
        <taxon>Bacillati</taxon>
        <taxon>Actinomycetota</taxon>
        <taxon>Actinomycetes</taxon>
        <taxon>Mycobacteriales</taxon>
        <taxon>Nocardiaceae</taxon>
        <taxon>Nocardia</taxon>
    </lineage>
</organism>
<dbReference type="KEGG" id="nyu:D7D52_35045"/>
<keyword evidence="1" id="KW-0443">Lipid metabolism</keyword>